<feature type="region of interest" description="Disordered" evidence="1">
    <location>
        <begin position="168"/>
        <end position="274"/>
    </location>
</feature>
<dbReference type="RefSeq" id="WP_209627842.1">
    <property type="nucleotide sequence ID" value="NZ_PRDG01000003.1"/>
</dbReference>
<feature type="compositionally biased region" description="Low complexity" evidence="1">
    <location>
        <begin position="168"/>
        <end position="185"/>
    </location>
</feature>
<feature type="transmembrane region" description="Helical" evidence="2">
    <location>
        <begin position="64"/>
        <end position="89"/>
    </location>
</feature>
<feature type="compositionally biased region" description="Low complexity" evidence="1">
    <location>
        <begin position="203"/>
        <end position="217"/>
    </location>
</feature>
<keyword evidence="2" id="KW-0812">Transmembrane</keyword>
<feature type="compositionally biased region" description="Low complexity" evidence="1">
    <location>
        <begin position="237"/>
        <end position="247"/>
    </location>
</feature>
<name>A0ABS5B3D8_9STRE</name>
<feature type="compositionally biased region" description="Polar residues" evidence="1">
    <location>
        <begin position="248"/>
        <end position="266"/>
    </location>
</feature>
<keyword evidence="2" id="KW-1133">Transmembrane helix</keyword>
<proteinExistence type="predicted"/>
<dbReference type="Proteomes" id="UP001519296">
    <property type="component" value="Unassembled WGS sequence"/>
</dbReference>
<dbReference type="InterPro" id="IPR008523">
    <property type="entry name" value="DUF805"/>
</dbReference>
<feature type="transmembrane region" description="Helical" evidence="2">
    <location>
        <begin position="24"/>
        <end position="52"/>
    </location>
</feature>
<comment type="caution">
    <text evidence="3">The sequence shown here is derived from an EMBL/GenBank/DDBJ whole genome shotgun (WGS) entry which is preliminary data.</text>
</comment>
<dbReference type="Pfam" id="PF05656">
    <property type="entry name" value="DUF805"/>
    <property type="match status" value="1"/>
</dbReference>
<dbReference type="PANTHER" id="PTHR34980">
    <property type="entry name" value="INNER MEMBRANE PROTEIN-RELATED-RELATED"/>
    <property type="match status" value="1"/>
</dbReference>
<organism evidence="3 4">
    <name type="scientific">Streptococcus oricebi</name>
    <dbReference type="NCBI Taxonomy" id="1547447"/>
    <lineage>
        <taxon>Bacteria</taxon>
        <taxon>Bacillati</taxon>
        <taxon>Bacillota</taxon>
        <taxon>Bacilli</taxon>
        <taxon>Lactobacillales</taxon>
        <taxon>Streptococcaceae</taxon>
        <taxon>Streptococcus</taxon>
    </lineage>
</organism>
<accession>A0ABS5B3D8</accession>
<evidence type="ECO:0000313" key="3">
    <source>
        <dbReference type="EMBL" id="MBP2623339.1"/>
    </source>
</evidence>
<evidence type="ECO:0000313" key="4">
    <source>
        <dbReference type="Proteomes" id="UP001519296"/>
    </source>
</evidence>
<reference evidence="3 4" key="1">
    <citation type="submission" date="2018-02" db="EMBL/GenBank/DDBJ databases">
        <title>Draft genome sequence of Streptococcus oricebi CCUG 70868T type strain.</title>
        <authorList>
            <person name="Mendez V."/>
            <person name="Salva-Serra F."/>
            <person name="Jaen-Luchoro D."/>
            <person name="Gonzales-Siles L."/>
            <person name="Karlsson R."/>
            <person name="Engstrom-Jakobsson H."/>
            <person name="Busquets A."/>
            <person name="Gomila M."/>
            <person name="Pineiro-Iglesias B."/>
            <person name="Bennasar-Figueras A."/>
            <person name="Seeger M."/>
            <person name="Moore E."/>
        </authorList>
    </citation>
    <scope>NUCLEOTIDE SEQUENCE [LARGE SCALE GENOMIC DNA]</scope>
    <source>
        <strain evidence="3 4">CCUG 70868</strain>
    </source>
</reference>
<keyword evidence="2" id="KW-0472">Membrane</keyword>
<gene>
    <name evidence="3" type="ORF">C4K46_05230</name>
</gene>
<protein>
    <recommendedName>
        <fullName evidence="5">DUF805 domain-containing protein</fullName>
    </recommendedName>
</protein>
<evidence type="ECO:0008006" key="5">
    <source>
        <dbReference type="Google" id="ProtNLM"/>
    </source>
</evidence>
<evidence type="ECO:0000256" key="2">
    <source>
        <dbReference type="SAM" id="Phobius"/>
    </source>
</evidence>
<evidence type="ECO:0000256" key="1">
    <source>
        <dbReference type="SAM" id="MobiDB-lite"/>
    </source>
</evidence>
<feature type="compositionally biased region" description="Polar residues" evidence="1">
    <location>
        <begin position="192"/>
        <end position="202"/>
    </location>
</feature>
<dbReference type="EMBL" id="PRDG01000003">
    <property type="protein sequence ID" value="MBP2623339.1"/>
    <property type="molecule type" value="Genomic_DNA"/>
</dbReference>
<dbReference type="PANTHER" id="PTHR34980:SF2">
    <property type="entry name" value="INNER MEMBRANE PROTEIN YHAH-RELATED"/>
    <property type="match status" value="1"/>
</dbReference>
<keyword evidence="4" id="KW-1185">Reference proteome</keyword>
<feature type="transmembrane region" description="Helical" evidence="2">
    <location>
        <begin position="101"/>
        <end position="120"/>
    </location>
</feature>
<sequence>MFSAYKKYWKNYVKFEGRASRSDYWWVFLMNSLISFILFLIFLFIIFGGGAAGISGSETGWSGAWATIILTIFPFLIFVVIWGLANFLPNLTLSIRRLRDAGFHWSFIFLPYVPTIAYYLTGGNDYISFINLCCQIAFIVLMCQPSKAVASNYQAGYQGQFNQFNQGANSGQSQFNQNPGQFNQFTPGANPEQGQFGQGQTSFNQFNQANNPAQGQFVQSKEQGTPFPQAVVEEEPTVSTPESVTPSQEEASPFSATEPIQDSAVDSGNPDAKE</sequence>